<keyword evidence="2" id="KW-0378">Hydrolase</keyword>
<evidence type="ECO:0000313" key="2">
    <source>
        <dbReference type="EMBL" id="MBD0777997.1"/>
    </source>
</evidence>
<dbReference type="InterPro" id="IPR003615">
    <property type="entry name" value="HNH_nuc"/>
</dbReference>
<accession>A0ABR7V0G7</accession>
<sequence length="256" mass="29615">MKEGQKLWTRDELILAINLYCKLPFGRLHRTNPQVVHLAKLIGRTPSSIAYKLVNFASLDPSLQARGIKGASNTSKLDKAIWNEFYNNWEELPYESEEVLSKLENKSIEKLNNIDLDDLPKGKTREQVIKVRVNQAFFRSSILASYNNTCCITGLNQSELLIAGHIKPWSTDKKNRLNPRNGIAINALHDKAFERGLITITPNYKIKVSTTLLKQKKTDSLEKYFFQYNNKDIFLPSKFLPDIEFLKFHNENRFLR</sequence>
<evidence type="ECO:0000313" key="3">
    <source>
        <dbReference type="Proteomes" id="UP001166021"/>
    </source>
</evidence>
<protein>
    <submittedName>
        <fullName evidence="2">HNH endonuclease</fullName>
    </submittedName>
</protein>
<reference evidence="2" key="1">
    <citation type="submission" date="2020-05" db="EMBL/GenBank/DDBJ databases">
        <title>The draft genome sequence of Maribacter sp. ANRC-HE7.</title>
        <authorList>
            <person name="Mu L."/>
        </authorList>
    </citation>
    <scope>NUCLEOTIDE SEQUENCE</scope>
    <source>
        <strain evidence="2">ANRC-HE7</strain>
    </source>
</reference>
<gene>
    <name evidence="2" type="ORF">HPE56_09340</name>
</gene>
<proteinExistence type="predicted"/>
<dbReference type="EMBL" id="JABTCF010000005">
    <property type="protein sequence ID" value="MBD0777997.1"/>
    <property type="molecule type" value="Genomic_DNA"/>
</dbReference>
<dbReference type="Proteomes" id="UP001166021">
    <property type="component" value="Unassembled WGS sequence"/>
</dbReference>
<dbReference type="GO" id="GO:0004519">
    <property type="term" value="F:endonuclease activity"/>
    <property type="evidence" value="ECO:0007669"/>
    <property type="project" value="UniProtKB-KW"/>
</dbReference>
<organism evidence="2 3">
    <name type="scientific">Maribacter aquimaris</name>
    <dbReference type="NCBI Taxonomy" id="2737171"/>
    <lineage>
        <taxon>Bacteria</taxon>
        <taxon>Pseudomonadati</taxon>
        <taxon>Bacteroidota</taxon>
        <taxon>Flavobacteriia</taxon>
        <taxon>Flavobacteriales</taxon>
        <taxon>Flavobacteriaceae</taxon>
        <taxon>Maribacter</taxon>
    </lineage>
</organism>
<keyword evidence="2" id="KW-0540">Nuclease</keyword>
<dbReference type="RefSeq" id="WP_188243512.1">
    <property type="nucleotide sequence ID" value="NZ_JABTCF010000005.1"/>
</dbReference>
<keyword evidence="2" id="KW-0255">Endonuclease</keyword>
<evidence type="ECO:0000259" key="1">
    <source>
        <dbReference type="Pfam" id="PF13391"/>
    </source>
</evidence>
<dbReference type="Pfam" id="PF13391">
    <property type="entry name" value="HNH_2"/>
    <property type="match status" value="1"/>
</dbReference>
<keyword evidence="3" id="KW-1185">Reference proteome</keyword>
<feature type="domain" description="HNH nuclease" evidence="1">
    <location>
        <begin position="150"/>
        <end position="200"/>
    </location>
</feature>
<comment type="caution">
    <text evidence="2">The sequence shown here is derived from an EMBL/GenBank/DDBJ whole genome shotgun (WGS) entry which is preliminary data.</text>
</comment>
<name>A0ABR7V0G7_9FLAO</name>